<dbReference type="Proteomes" id="UP000249557">
    <property type="component" value="Unassembled WGS sequence"/>
</dbReference>
<dbReference type="PROSITE" id="PS50112">
    <property type="entry name" value="PAS"/>
    <property type="match status" value="1"/>
</dbReference>
<dbReference type="CDD" id="cd00130">
    <property type="entry name" value="PAS"/>
    <property type="match status" value="1"/>
</dbReference>
<organism evidence="2 3">
    <name type="scientific">Micavibrio aeruginosavorus</name>
    <dbReference type="NCBI Taxonomy" id="349221"/>
    <lineage>
        <taxon>Bacteria</taxon>
        <taxon>Pseudomonadati</taxon>
        <taxon>Bdellovibrionota</taxon>
        <taxon>Bdellovibrionia</taxon>
        <taxon>Bdellovibrionales</taxon>
        <taxon>Pseudobdellovibrionaceae</taxon>
        <taxon>Micavibrio</taxon>
    </lineage>
</organism>
<evidence type="ECO:0000313" key="3">
    <source>
        <dbReference type="Proteomes" id="UP000249557"/>
    </source>
</evidence>
<dbReference type="NCBIfam" id="TIGR00229">
    <property type="entry name" value="sensory_box"/>
    <property type="match status" value="1"/>
</dbReference>
<evidence type="ECO:0000259" key="1">
    <source>
        <dbReference type="PROSITE" id="PS50112"/>
    </source>
</evidence>
<dbReference type="SUPFAM" id="SSF55785">
    <property type="entry name" value="PYP-like sensor domain (PAS domain)"/>
    <property type="match status" value="1"/>
</dbReference>
<accession>A0A2W4ZWB7</accession>
<proteinExistence type="predicted"/>
<dbReference type="InterPro" id="IPR013655">
    <property type="entry name" value="PAS_fold_3"/>
</dbReference>
<comment type="caution">
    <text evidence="2">The sequence shown here is derived from an EMBL/GenBank/DDBJ whole genome shotgun (WGS) entry which is preliminary data.</text>
</comment>
<feature type="domain" description="PAS" evidence="1">
    <location>
        <begin position="25"/>
        <end position="76"/>
    </location>
</feature>
<name>A0A2W4ZWB7_9BACT</name>
<dbReference type="EMBL" id="QFNK01000152">
    <property type="protein sequence ID" value="PZO85367.1"/>
    <property type="molecule type" value="Genomic_DNA"/>
</dbReference>
<dbReference type="InterPro" id="IPR035965">
    <property type="entry name" value="PAS-like_dom_sf"/>
</dbReference>
<sequence>MRADVFLSGKEADFSGDEIIVSKTDIHGKLIYGNRTFYRLAGLSEKECIGKPHNIIRHPEMPKCVFRLLWSTIKEGKELFAYVNNRSSNGDNYWVFAHVTPSYDSGGNVVGYHSNRRVPNRKVLNERIIPLYSELLSIEATHVGAQESIDASMRRINGMLKDSNMTFNQLMFSMGV</sequence>
<reference evidence="2 3" key="1">
    <citation type="submission" date="2017-08" db="EMBL/GenBank/DDBJ databases">
        <title>Infants hospitalized years apart are colonized by the same room-sourced microbial strains.</title>
        <authorList>
            <person name="Brooks B."/>
            <person name="Olm M.R."/>
            <person name="Firek B.A."/>
            <person name="Baker R."/>
            <person name="Thomas B.C."/>
            <person name="Morowitz M.J."/>
            <person name="Banfield J.F."/>
        </authorList>
    </citation>
    <scope>NUCLEOTIDE SEQUENCE [LARGE SCALE GENOMIC DNA]</scope>
    <source>
        <strain evidence="2">S2_018_000_R2_104</strain>
    </source>
</reference>
<protein>
    <submittedName>
        <fullName evidence="2">Chemotaxis protein</fullName>
    </submittedName>
</protein>
<dbReference type="Pfam" id="PF08447">
    <property type="entry name" value="PAS_3"/>
    <property type="match status" value="1"/>
</dbReference>
<gene>
    <name evidence="2" type="ORF">DI626_07625</name>
</gene>
<dbReference type="InterPro" id="IPR000014">
    <property type="entry name" value="PAS"/>
</dbReference>
<dbReference type="Gene3D" id="3.30.450.20">
    <property type="entry name" value="PAS domain"/>
    <property type="match status" value="1"/>
</dbReference>
<dbReference type="AlphaFoldDB" id="A0A2W4ZWB7"/>
<evidence type="ECO:0000313" key="2">
    <source>
        <dbReference type="EMBL" id="PZO85367.1"/>
    </source>
</evidence>